<dbReference type="GO" id="GO:0016020">
    <property type="term" value="C:membrane"/>
    <property type="evidence" value="ECO:0007669"/>
    <property type="project" value="UniProtKB-SubCell"/>
</dbReference>
<proteinExistence type="predicted"/>
<gene>
    <name evidence="7" type="ORF">DFR68_110134</name>
</gene>
<feature type="domain" description="Methylamine utilisation protein MauE" evidence="6">
    <location>
        <begin position="11"/>
        <end position="136"/>
    </location>
</feature>
<keyword evidence="3 5" id="KW-1133">Transmembrane helix</keyword>
<protein>
    <submittedName>
        <fullName evidence="7">Methylamine utilization protein MauE</fullName>
    </submittedName>
</protein>
<name>A0A370GTD1_9NOCA</name>
<feature type="transmembrane region" description="Helical" evidence="5">
    <location>
        <begin position="53"/>
        <end position="73"/>
    </location>
</feature>
<evidence type="ECO:0000256" key="3">
    <source>
        <dbReference type="ARBA" id="ARBA00022989"/>
    </source>
</evidence>
<feature type="transmembrane region" description="Helical" evidence="5">
    <location>
        <begin position="150"/>
        <end position="169"/>
    </location>
</feature>
<reference evidence="7 8" key="1">
    <citation type="submission" date="2018-07" db="EMBL/GenBank/DDBJ databases">
        <title>Genomic Encyclopedia of Type Strains, Phase IV (KMG-IV): sequencing the most valuable type-strain genomes for metagenomic binning, comparative biology and taxonomic classification.</title>
        <authorList>
            <person name="Goeker M."/>
        </authorList>
    </citation>
    <scope>NUCLEOTIDE SEQUENCE [LARGE SCALE GENOMIC DNA]</scope>
    <source>
        <strain evidence="7 8">DSM 44952</strain>
    </source>
</reference>
<feature type="transmembrane region" description="Helical" evidence="5">
    <location>
        <begin position="120"/>
        <end position="144"/>
    </location>
</feature>
<feature type="transmembrane region" description="Helical" evidence="5">
    <location>
        <begin position="6"/>
        <end position="26"/>
    </location>
</feature>
<dbReference type="InterPro" id="IPR009908">
    <property type="entry name" value="Methylamine_util_MauE"/>
</dbReference>
<accession>A0A370GTD1</accession>
<dbReference type="OrthoDB" id="9180460at2"/>
<evidence type="ECO:0000313" key="8">
    <source>
        <dbReference type="Proteomes" id="UP000255355"/>
    </source>
</evidence>
<evidence type="ECO:0000256" key="1">
    <source>
        <dbReference type="ARBA" id="ARBA00004141"/>
    </source>
</evidence>
<dbReference type="UniPathway" id="UPA00895"/>
<dbReference type="GO" id="GO:0030416">
    <property type="term" value="P:methylamine metabolic process"/>
    <property type="evidence" value="ECO:0007669"/>
    <property type="project" value="InterPro"/>
</dbReference>
<comment type="subcellular location">
    <subcellularLocation>
        <location evidence="1">Membrane</location>
        <topology evidence="1">Multi-pass membrane protein</topology>
    </subcellularLocation>
</comment>
<dbReference type="Proteomes" id="UP000255355">
    <property type="component" value="Unassembled WGS sequence"/>
</dbReference>
<evidence type="ECO:0000313" key="7">
    <source>
        <dbReference type="EMBL" id="RDI46729.1"/>
    </source>
</evidence>
<dbReference type="AlphaFoldDB" id="A0A370GTD1"/>
<dbReference type="STRING" id="1210089.GCA_001613165_06886"/>
<dbReference type="Pfam" id="PF07291">
    <property type="entry name" value="MauE"/>
    <property type="match status" value="1"/>
</dbReference>
<organism evidence="7 8">
    <name type="scientific">Nocardia mexicana</name>
    <dbReference type="NCBI Taxonomy" id="279262"/>
    <lineage>
        <taxon>Bacteria</taxon>
        <taxon>Bacillati</taxon>
        <taxon>Actinomycetota</taxon>
        <taxon>Actinomycetes</taxon>
        <taxon>Mycobacteriales</taxon>
        <taxon>Nocardiaceae</taxon>
        <taxon>Nocardia</taxon>
    </lineage>
</organism>
<evidence type="ECO:0000256" key="2">
    <source>
        <dbReference type="ARBA" id="ARBA00022692"/>
    </source>
</evidence>
<keyword evidence="4 5" id="KW-0472">Membrane</keyword>
<dbReference type="EMBL" id="QQAZ01000010">
    <property type="protein sequence ID" value="RDI46729.1"/>
    <property type="molecule type" value="Genomic_DNA"/>
</dbReference>
<evidence type="ECO:0000256" key="4">
    <source>
        <dbReference type="ARBA" id="ARBA00023136"/>
    </source>
</evidence>
<sequence length="188" mass="19181">MNAASAGVVPVLMVVLRLLLAVRLLVSGAAKLRQPASTQVAVARYRLLPERMVPLAAALLTGAEIVVGLALLTGVGVRGAAVGAAMLHLAFAAGIAANLTRGRSFDCGCRGPHRRRRISWSLAAENVIAALAAVAVATLPYVPVTGADNLALALAAVTGLVIIGLVTAVGRLTTGSRRFTDTMARSSI</sequence>
<evidence type="ECO:0000256" key="5">
    <source>
        <dbReference type="SAM" id="Phobius"/>
    </source>
</evidence>
<feature type="transmembrane region" description="Helical" evidence="5">
    <location>
        <begin position="79"/>
        <end position="99"/>
    </location>
</feature>
<dbReference type="RefSeq" id="WP_068029659.1">
    <property type="nucleotide sequence ID" value="NZ_QQAZ01000010.1"/>
</dbReference>
<comment type="caution">
    <text evidence="7">The sequence shown here is derived from an EMBL/GenBank/DDBJ whole genome shotgun (WGS) entry which is preliminary data.</text>
</comment>
<keyword evidence="8" id="KW-1185">Reference proteome</keyword>
<evidence type="ECO:0000259" key="6">
    <source>
        <dbReference type="Pfam" id="PF07291"/>
    </source>
</evidence>
<keyword evidence="2 5" id="KW-0812">Transmembrane</keyword>